<dbReference type="PANTHER" id="PTHR43712:SF12">
    <property type="entry name" value="STERIGMATOCYSTIN 8-O-METHYLTRANSFERASE"/>
    <property type="match status" value="1"/>
</dbReference>
<dbReference type="Pfam" id="PF00891">
    <property type="entry name" value="Methyltransf_2"/>
    <property type="match status" value="1"/>
</dbReference>
<dbReference type="EMBL" id="ML732174">
    <property type="protein sequence ID" value="KAB8076967.1"/>
    <property type="molecule type" value="Genomic_DNA"/>
</dbReference>
<evidence type="ECO:0000259" key="4">
    <source>
        <dbReference type="Pfam" id="PF00891"/>
    </source>
</evidence>
<dbReference type="OrthoDB" id="1606438at2759"/>
<keyword evidence="3" id="KW-0949">S-adenosyl-L-methionine</keyword>
<keyword evidence="6" id="KW-1185">Reference proteome</keyword>
<protein>
    <submittedName>
        <fullName evidence="5">S-adenosyl-L-methionine-dependent methyltransferase</fullName>
    </submittedName>
</protein>
<evidence type="ECO:0000256" key="3">
    <source>
        <dbReference type="ARBA" id="ARBA00022691"/>
    </source>
</evidence>
<dbReference type="PANTHER" id="PTHR43712">
    <property type="entry name" value="PUTATIVE (AFU_ORTHOLOGUE AFUA_4G14580)-RELATED"/>
    <property type="match status" value="1"/>
</dbReference>
<dbReference type="InterPro" id="IPR001077">
    <property type="entry name" value="COMT_C"/>
</dbReference>
<dbReference type="GO" id="GO:0044550">
    <property type="term" value="P:secondary metabolite biosynthetic process"/>
    <property type="evidence" value="ECO:0007669"/>
    <property type="project" value="UniProtKB-ARBA"/>
</dbReference>
<dbReference type="SUPFAM" id="SSF53335">
    <property type="entry name" value="S-adenosyl-L-methionine-dependent methyltransferases"/>
    <property type="match status" value="1"/>
</dbReference>
<reference evidence="5 6" key="1">
    <citation type="submission" date="2019-04" db="EMBL/GenBank/DDBJ databases">
        <title>Friends and foes A comparative genomics study of 23 Aspergillus species from section Flavi.</title>
        <authorList>
            <consortium name="DOE Joint Genome Institute"/>
            <person name="Kjaerbolling I."/>
            <person name="Vesth T."/>
            <person name="Frisvad J.C."/>
            <person name="Nybo J.L."/>
            <person name="Theobald S."/>
            <person name="Kildgaard S."/>
            <person name="Isbrandt T."/>
            <person name="Kuo A."/>
            <person name="Sato A."/>
            <person name="Lyhne E.K."/>
            <person name="Kogle M.E."/>
            <person name="Wiebenga A."/>
            <person name="Kun R.S."/>
            <person name="Lubbers R.J."/>
            <person name="Makela M.R."/>
            <person name="Barry K."/>
            <person name="Chovatia M."/>
            <person name="Clum A."/>
            <person name="Daum C."/>
            <person name="Haridas S."/>
            <person name="He G."/>
            <person name="LaButti K."/>
            <person name="Lipzen A."/>
            <person name="Mondo S."/>
            <person name="Riley R."/>
            <person name="Salamov A."/>
            <person name="Simmons B.A."/>
            <person name="Magnuson J.K."/>
            <person name="Henrissat B."/>
            <person name="Mortensen U.H."/>
            <person name="Larsen T.O."/>
            <person name="Devries R.P."/>
            <person name="Grigoriev I.V."/>
            <person name="Machida M."/>
            <person name="Baker S.E."/>
            <person name="Andersen M.R."/>
        </authorList>
    </citation>
    <scope>NUCLEOTIDE SEQUENCE [LARGE SCALE GENOMIC DNA]</scope>
    <source>
        <strain evidence="5 6">CBS 151.66</strain>
    </source>
</reference>
<evidence type="ECO:0000256" key="1">
    <source>
        <dbReference type="ARBA" id="ARBA00022603"/>
    </source>
</evidence>
<dbReference type="GO" id="GO:0008171">
    <property type="term" value="F:O-methyltransferase activity"/>
    <property type="evidence" value="ECO:0007669"/>
    <property type="project" value="InterPro"/>
</dbReference>
<evidence type="ECO:0000256" key="2">
    <source>
        <dbReference type="ARBA" id="ARBA00022679"/>
    </source>
</evidence>
<proteinExistence type="predicted"/>
<dbReference type="Proteomes" id="UP000326565">
    <property type="component" value="Unassembled WGS sequence"/>
</dbReference>
<keyword evidence="2 5" id="KW-0808">Transferase</keyword>
<dbReference type="PROSITE" id="PS51683">
    <property type="entry name" value="SAM_OMT_II"/>
    <property type="match status" value="1"/>
</dbReference>
<evidence type="ECO:0000313" key="5">
    <source>
        <dbReference type="EMBL" id="KAB8076967.1"/>
    </source>
</evidence>
<dbReference type="InterPro" id="IPR016461">
    <property type="entry name" value="COMT-like"/>
</dbReference>
<dbReference type="InterPro" id="IPR029063">
    <property type="entry name" value="SAM-dependent_MTases_sf"/>
</dbReference>
<dbReference type="Gene3D" id="1.10.10.10">
    <property type="entry name" value="Winged helix-like DNA-binding domain superfamily/Winged helix DNA-binding domain"/>
    <property type="match status" value="1"/>
</dbReference>
<dbReference type="AlphaFoldDB" id="A0A5N5XA61"/>
<keyword evidence="1 5" id="KW-0489">Methyltransferase</keyword>
<gene>
    <name evidence="5" type="ORF">BDV29DRAFT_199561</name>
</gene>
<evidence type="ECO:0000313" key="6">
    <source>
        <dbReference type="Proteomes" id="UP000326565"/>
    </source>
</evidence>
<dbReference type="InterPro" id="IPR036388">
    <property type="entry name" value="WH-like_DNA-bd_sf"/>
</dbReference>
<sequence>MATSRISELSMSILTSTGKIDTYLQRKGLPTISFNALGPGRYGTIPVSPDIEETRVGAVKAVTELLELLQGPSISLKPTFNGASLQAISRWDIANKVPSEGHISFADLAKQCSDISELDLCRLLRYAMVHHRLFHEPRPGAVAHSAYSRLLVQEPLLADMFWLFADSGFSAFPYIVDALERFKDHEPSHTAWSLASGINKGFFESLAQQPELATRFSRAMAALSSFPLGPFSVPEAPESNNPVLHYPWSRMGEGLVVDIGGSSGMDAFLLAKAFPNLRFVVQDLPEAIAGAEASIPEELHGRVSFMSYSFFTPQPCTADIYMIKMCFHNWPDHYCVKILRNQIPALRSGARFVIIDGLLPKRGATSFLAERSARFLDMMMLTKVNGREREAEDWIRIFKQADERFQVLSVKAAGTLSELKHTFGIIDVVFDRPKN</sequence>
<accession>A0A5N5XA61</accession>
<name>A0A5N5XA61_9EURO</name>
<dbReference type="Gene3D" id="3.40.50.150">
    <property type="entry name" value="Vaccinia Virus protein VP39"/>
    <property type="match status" value="1"/>
</dbReference>
<dbReference type="GO" id="GO:0032259">
    <property type="term" value="P:methylation"/>
    <property type="evidence" value="ECO:0007669"/>
    <property type="project" value="UniProtKB-KW"/>
</dbReference>
<organism evidence="5 6">
    <name type="scientific">Aspergillus leporis</name>
    <dbReference type="NCBI Taxonomy" id="41062"/>
    <lineage>
        <taxon>Eukaryota</taxon>
        <taxon>Fungi</taxon>
        <taxon>Dikarya</taxon>
        <taxon>Ascomycota</taxon>
        <taxon>Pezizomycotina</taxon>
        <taxon>Eurotiomycetes</taxon>
        <taxon>Eurotiomycetidae</taxon>
        <taxon>Eurotiales</taxon>
        <taxon>Aspergillaceae</taxon>
        <taxon>Aspergillus</taxon>
        <taxon>Aspergillus subgen. Circumdati</taxon>
    </lineage>
</organism>
<feature type="domain" description="O-methyltransferase C-terminal" evidence="4">
    <location>
        <begin position="255"/>
        <end position="401"/>
    </location>
</feature>